<evidence type="ECO:0000313" key="2">
    <source>
        <dbReference type="EMBL" id="AKI78978.1"/>
    </source>
</evidence>
<dbReference type="Proteomes" id="UP000241474">
    <property type="component" value="Segment"/>
</dbReference>
<proteinExistence type="predicted"/>
<dbReference type="InterPro" id="IPR014720">
    <property type="entry name" value="dsRBD_dom"/>
</dbReference>
<organismHost>
    <name type="scientific">Acanthamoeba polyphaga</name>
    <name type="common">Amoeba</name>
    <dbReference type="NCBI Taxonomy" id="5757"/>
</organismHost>
<feature type="domain" description="DRBM" evidence="1">
    <location>
        <begin position="5"/>
        <end position="72"/>
    </location>
</feature>
<organism evidence="2 3">
    <name type="scientific">Acanthamoeba polyphaga mimivirus</name>
    <name type="common">APMV</name>
    <dbReference type="NCBI Taxonomy" id="212035"/>
    <lineage>
        <taxon>Viruses</taxon>
        <taxon>Varidnaviria</taxon>
        <taxon>Bamfordvirae</taxon>
        <taxon>Nucleocytoviricota</taxon>
        <taxon>Megaviricetes</taxon>
        <taxon>Imitervirales</taxon>
        <taxon>Mimiviridae</taxon>
        <taxon>Megamimivirinae</taxon>
        <taxon>Mimivirus</taxon>
        <taxon>Mimivirus bradfordmassiliense</taxon>
    </lineage>
</organism>
<reference evidence="2 3" key="1">
    <citation type="submission" date="2014-10" db="EMBL/GenBank/DDBJ databases">
        <title>Pan-genome analysis of Brazilian lineage A amoebal mimiviruses.</title>
        <authorList>
            <person name="Assis F.L."/>
            <person name="Abrahao J.S."/>
            <person name="Kroon E.G."/>
            <person name="Dornas F.P."/>
            <person name="Andrade K.R."/>
            <person name="Borato P.V.M."/>
            <person name="Pilotto M.R."/>
            <person name="Benamar S."/>
            <person name="LaScola B."/>
            <person name="Colson P."/>
        </authorList>
    </citation>
    <scope>NUCLEOTIDE SEQUENCE [LARGE SCALE GENOMIC DNA]</scope>
    <source>
        <strain evidence="2 3">Oyster</strain>
    </source>
</reference>
<dbReference type="Pfam" id="PF00035">
    <property type="entry name" value="dsrm"/>
    <property type="match status" value="1"/>
</dbReference>
<accession>A0A0G2Y040</accession>
<protein>
    <recommendedName>
        <fullName evidence="1">DRBM domain-containing protein</fullName>
    </recommendedName>
</protein>
<dbReference type="Gene3D" id="3.30.160.20">
    <property type="match status" value="1"/>
</dbReference>
<dbReference type="SUPFAM" id="SSF54768">
    <property type="entry name" value="dsRNA-binding domain-like"/>
    <property type="match status" value="1"/>
</dbReference>
<name>A0A0G2Y040_MIMIV</name>
<evidence type="ECO:0000313" key="3">
    <source>
        <dbReference type="Proteomes" id="UP000241474"/>
    </source>
</evidence>
<sequence length="281" mass="32472">MASDKNRLQEFCQKKKINFPIYETYCTNDTQIKWKTIISMTINGLLIKISPEESFNTKAESEKYAAREMIQHIKTFSSQSHYSPNSETKQSHIIPSQCATKKYTISDNTNNTIDTNKQQDTLKQLDFSKKCVIENIHDHYFTKIYIIDLENKPQLNLVPRQDSIYLGFINSLHHSVGKYSDWYNCTNDNIAEQISTSGNNKLLYCIDGGISDLSDHFMTAFIYPIINYISSRITNKFENTRTSICIISGDHAGYCTRYCLEKMIRWNKLSNIDVSNSIIVD</sequence>
<dbReference type="EMBL" id="KM982401">
    <property type="protein sequence ID" value="AKI78978.1"/>
    <property type="molecule type" value="Genomic_DNA"/>
</dbReference>
<evidence type="ECO:0000259" key="1">
    <source>
        <dbReference type="Pfam" id="PF00035"/>
    </source>
</evidence>